<proteinExistence type="predicted"/>
<sequence>MRLRGVSPGCPSLLLPLVWTCLDSSLPAPTPYSGLFHAWLACGALGYFCNLVAVGGGSWSCDSEATPSYRVVARAYPSLGMVQGACGVWVSLAVH</sequence>
<keyword evidence="1" id="KW-0812">Transmembrane</keyword>
<dbReference type="EMBL" id="GIFC01005164">
    <property type="protein sequence ID" value="MXU87247.1"/>
    <property type="molecule type" value="Transcribed_RNA"/>
</dbReference>
<keyword evidence="1" id="KW-1133">Transmembrane helix</keyword>
<evidence type="ECO:0000256" key="1">
    <source>
        <dbReference type="SAM" id="Phobius"/>
    </source>
</evidence>
<feature type="transmembrane region" description="Helical" evidence="1">
    <location>
        <begin position="71"/>
        <end position="92"/>
    </location>
</feature>
<evidence type="ECO:0000313" key="2">
    <source>
        <dbReference type="EMBL" id="MXU87247.1"/>
    </source>
</evidence>
<organism evidence="2">
    <name type="scientific">Ixodes ricinus</name>
    <name type="common">Common tick</name>
    <name type="synonym">Acarus ricinus</name>
    <dbReference type="NCBI Taxonomy" id="34613"/>
    <lineage>
        <taxon>Eukaryota</taxon>
        <taxon>Metazoa</taxon>
        <taxon>Ecdysozoa</taxon>
        <taxon>Arthropoda</taxon>
        <taxon>Chelicerata</taxon>
        <taxon>Arachnida</taxon>
        <taxon>Acari</taxon>
        <taxon>Parasitiformes</taxon>
        <taxon>Ixodida</taxon>
        <taxon>Ixodoidea</taxon>
        <taxon>Ixodidae</taxon>
        <taxon>Ixodinae</taxon>
        <taxon>Ixodes</taxon>
    </lineage>
</organism>
<dbReference type="AlphaFoldDB" id="A0A6B0UD82"/>
<keyword evidence="1" id="KW-0472">Membrane</keyword>
<feature type="transmembrane region" description="Helical" evidence="1">
    <location>
        <begin position="37"/>
        <end position="59"/>
    </location>
</feature>
<name>A0A6B0UD82_IXORI</name>
<reference evidence="2" key="1">
    <citation type="submission" date="2019-12" db="EMBL/GenBank/DDBJ databases">
        <title>An insight into the sialome of adult female Ixodes ricinus ticks feeding for 6 days.</title>
        <authorList>
            <person name="Perner J."/>
            <person name="Ribeiro J.M.C."/>
        </authorList>
    </citation>
    <scope>NUCLEOTIDE SEQUENCE</scope>
    <source>
        <strain evidence="2">Semi-engorged</strain>
        <tissue evidence="2">Salivary glands</tissue>
    </source>
</reference>
<accession>A0A6B0UD82</accession>
<protein>
    <submittedName>
        <fullName evidence="2">Uncharacterized protein</fullName>
    </submittedName>
</protein>